<dbReference type="PROSITE" id="PS51155">
    <property type="entry name" value="CHIT_BIND_RR_2"/>
    <property type="match status" value="1"/>
</dbReference>
<keyword evidence="5" id="KW-1185">Reference proteome</keyword>
<dbReference type="GO" id="GO:0008010">
    <property type="term" value="F:structural constituent of chitin-based larval cuticle"/>
    <property type="evidence" value="ECO:0007669"/>
    <property type="project" value="TreeGrafter"/>
</dbReference>
<accession>A0A1A9X524</accession>
<evidence type="ECO:0000256" key="3">
    <source>
        <dbReference type="SAM" id="SignalP"/>
    </source>
</evidence>
<dbReference type="EnsemblMetazoa" id="GBRI044527-RA">
    <property type="protein sequence ID" value="GBRI044527-PA"/>
    <property type="gene ID" value="GBRI044527"/>
</dbReference>
<dbReference type="PRINTS" id="PR00947">
    <property type="entry name" value="CUTICLE"/>
</dbReference>
<feature type="chain" id="PRO_5008401045" description="Pupal cuticle protein Edg-78E" evidence="3">
    <location>
        <begin position="19"/>
        <end position="127"/>
    </location>
</feature>
<feature type="signal peptide" evidence="3">
    <location>
        <begin position="1"/>
        <end position="18"/>
    </location>
</feature>
<dbReference type="PANTHER" id="PTHR10380">
    <property type="entry name" value="CUTICLE PROTEIN"/>
    <property type="match status" value="1"/>
</dbReference>
<evidence type="ECO:0000256" key="2">
    <source>
        <dbReference type="PROSITE-ProRule" id="PRU00497"/>
    </source>
</evidence>
<keyword evidence="3" id="KW-0732">Signal</keyword>
<dbReference type="PANTHER" id="PTHR10380:SF238">
    <property type="entry name" value="CUTICULAR PROTEIN 65EA-RELATED"/>
    <property type="match status" value="1"/>
</dbReference>
<organism evidence="4 5">
    <name type="scientific">Glossina brevipalpis</name>
    <dbReference type="NCBI Taxonomy" id="37001"/>
    <lineage>
        <taxon>Eukaryota</taxon>
        <taxon>Metazoa</taxon>
        <taxon>Ecdysozoa</taxon>
        <taxon>Arthropoda</taxon>
        <taxon>Hexapoda</taxon>
        <taxon>Insecta</taxon>
        <taxon>Pterygota</taxon>
        <taxon>Neoptera</taxon>
        <taxon>Endopterygota</taxon>
        <taxon>Diptera</taxon>
        <taxon>Brachycera</taxon>
        <taxon>Muscomorpha</taxon>
        <taxon>Hippoboscoidea</taxon>
        <taxon>Glossinidae</taxon>
        <taxon>Glossina</taxon>
    </lineage>
</organism>
<dbReference type="GO" id="GO:0062129">
    <property type="term" value="C:chitin-based extracellular matrix"/>
    <property type="evidence" value="ECO:0007669"/>
    <property type="project" value="TreeGrafter"/>
</dbReference>
<name>A0A1A9X524_9MUSC</name>
<evidence type="ECO:0000256" key="1">
    <source>
        <dbReference type="ARBA" id="ARBA00022460"/>
    </source>
</evidence>
<dbReference type="PROSITE" id="PS00233">
    <property type="entry name" value="CHIT_BIND_RR_1"/>
    <property type="match status" value="1"/>
</dbReference>
<reference evidence="4" key="2">
    <citation type="submission" date="2020-05" db="UniProtKB">
        <authorList>
            <consortium name="EnsemblMetazoa"/>
        </authorList>
    </citation>
    <scope>IDENTIFICATION</scope>
    <source>
        <strain evidence="4">IAEA</strain>
    </source>
</reference>
<proteinExistence type="predicted"/>
<dbReference type="Pfam" id="PF00379">
    <property type="entry name" value="Chitin_bind_4"/>
    <property type="match status" value="1"/>
</dbReference>
<protein>
    <recommendedName>
        <fullName evidence="6">Pupal cuticle protein Edg-78E</fullName>
    </recommendedName>
</protein>
<reference evidence="5" key="1">
    <citation type="submission" date="2014-03" db="EMBL/GenBank/DDBJ databases">
        <authorList>
            <person name="Aksoy S."/>
            <person name="Warren W."/>
            <person name="Wilson R.K."/>
        </authorList>
    </citation>
    <scope>NUCLEOTIDE SEQUENCE [LARGE SCALE GENOMIC DNA]</scope>
    <source>
        <strain evidence="5">IAEA</strain>
    </source>
</reference>
<evidence type="ECO:0000313" key="4">
    <source>
        <dbReference type="EnsemblMetazoa" id="GBRI044527-PA"/>
    </source>
</evidence>
<dbReference type="Proteomes" id="UP000091820">
    <property type="component" value="Unassembled WGS sequence"/>
</dbReference>
<sequence>MKLFTCMISLAFMVICHADNIDKNAVIQGYSNEASDPEGNYQFGYESSNGIQFQEAGNPAGVRGSVNYVSPDGEHIALTYTADEEGYHPIGDHLPTPPPVPAYVLRALDYIRSHPPPQLKDAAQQQK</sequence>
<dbReference type="VEuPathDB" id="VectorBase:GBRI044527"/>
<keyword evidence="1 2" id="KW-0193">Cuticle</keyword>
<dbReference type="AlphaFoldDB" id="A0A1A9X524"/>
<dbReference type="InterPro" id="IPR050468">
    <property type="entry name" value="Cuticle_Struct_Prot"/>
</dbReference>
<dbReference type="STRING" id="37001.A0A1A9X524"/>
<evidence type="ECO:0008006" key="6">
    <source>
        <dbReference type="Google" id="ProtNLM"/>
    </source>
</evidence>
<dbReference type="InterPro" id="IPR000618">
    <property type="entry name" value="Insect_cuticle"/>
</dbReference>
<evidence type="ECO:0000313" key="5">
    <source>
        <dbReference type="Proteomes" id="UP000091820"/>
    </source>
</evidence>
<dbReference type="InterPro" id="IPR031311">
    <property type="entry name" value="CHIT_BIND_RR_consensus"/>
</dbReference>